<dbReference type="Proteomes" id="UP000824093">
    <property type="component" value="Unassembled WGS sequence"/>
</dbReference>
<dbReference type="AlphaFoldDB" id="A0A9D1M0V7"/>
<accession>A0A9D1M0V7</accession>
<proteinExistence type="predicted"/>
<evidence type="ECO:0000313" key="2">
    <source>
        <dbReference type="EMBL" id="HIU51534.1"/>
    </source>
</evidence>
<sequence length="203" mass="23501">MEWMTTWAQGIIVAVIITTIIELILPEGNHKKYIKMVMGVYILFTIVSPIITKITNQDFEFDESKYEEFFKNSTYEVSSQSLEEENDNQIKDLYLNNIKSDVKQKLKEQGYIVEEIQIEADLESEEAYGKIKKMNLQIKKGETKQEENKISPVNRIEIGEKKEGENQISGNEEKIGGGEIQEIKTYLSTTYDVEKKQIKINES</sequence>
<name>A0A9D1M0V7_9FIRM</name>
<keyword evidence="1" id="KW-0472">Membrane</keyword>
<gene>
    <name evidence="2" type="primary">spoIIIAF</name>
    <name evidence="2" type="ORF">IAB70_02770</name>
</gene>
<feature type="transmembrane region" description="Helical" evidence="1">
    <location>
        <begin position="33"/>
        <end position="51"/>
    </location>
</feature>
<reference evidence="2" key="1">
    <citation type="submission" date="2020-10" db="EMBL/GenBank/DDBJ databases">
        <authorList>
            <person name="Gilroy R."/>
        </authorList>
    </citation>
    <scope>NUCLEOTIDE SEQUENCE</scope>
    <source>
        <strain evidence="2">CHK195-15760</strain>
    </source>
</reference>
<dbReference type="Pfam" id="PF09581">
    <property type="entry name" value="Spore_III_AF"/>
    <property type="match status" value="1"/>
</dbReference>
<keyword evidence="1" id="KW-0812">Transmembrane</keyword>
<evidence type="ECO:0000256" key="1">
    <source>
        <dbReference type="SAM" id="Phobius"/>
    </source>
</evidence>
<dbReference type="NCBIfam" id="TIGR02896">
    <property type="entry name" value="spore_III_AF"/>
    <property type="match status" value="1"/>
</dbReference>
<evidence type="ECO:0000313" key="3">
    <source>
        <dbReference type="Proteomes" id="UP000824093"/>
    </source>
</evidence>
<reference evidence="2" key="2">
    <citation type="journal article" date="2021" name="PeerJ">
        <title>Extensive microbial diversity within the chicken gut microbiome revealed by metagenomics and culture.</title>
        <authorList>
            <person name="Gilroy R."/>
            <person name="Ravi A."/>
            <person name="Getino M."/>
            <person name="Pursley I."/>
            <person name="Horton D.L."/>
            <person name="Alikhan N.F."/>
            <person name="Baker D."/>
            <person name="Gharbi K."/>
            <person name="Hall N."/>
            <person name="Watson M."/>
            <person name="Adriaenssens E.M."/>
            <person name="Foster-Nyarko E."/>
            <person name="Jarju S."/>
            <person name="Secka A."/>
            <person name="Antonio M."/>
            <person name="Oren A."/>
            <person name="Chaudhuri R.R."/>
            <person name="La Ragione R."/>
            <person name="Hildebrand F."/>
            <person name="Pallen M.J."/>
        </authorList>
    </citation>
    <scope>NUCLEOTIDE SEQUENCE</scope>
    <source>
        <strain evidence="2">CHK195-15760</strain>
    </source>
</reference>
<feature type="transmembrane region" description="Helical" evidence="1">
    <location>
        <begin position="6"/>
        <end position="26"/>
    </location>
</feature>
<dbReference type="InterPro" id="IPR014245">
    <property type="entry name" value="Spore_III_AF"/>
</dbReference>
<comment type="caution">
    <text evidence="2">The sequence shown here is derived from an EMBL/GenBank/DDBJ whole genome shotgun (WGS) entry which is preliminary data.</text>
</comment>
<keyword evidence="1" id="KW-1133">Transmembrane helix</keyword>
<organism evidence="2 3">
    <name type="scientific">Candidatus Merdicola faecigallinarum</name>
    <dbReference type="NCBI Taxonomy" id="2840862"/>
    <lineage>
        <taxon>Bacteria</taxon>
        <taxon>Bacillati</taxon>
        <taxon>Bacillota</taxon>
        <taxon>Clostridia</taxon>
        <taxon>Candidatus Merdicola</taxon>
    </lineage>
</organism>
<protein>
    <submittedName>
        <fullName evidence="2">Stage III sporulation protein AF</fullName>
    </submittedName>
</protein>
<dbReference type="EMBL" id="DVNH01000019">
    <property type="protein sequence ID" value="HIU51534.1"/>
    <property type="molecule type" value="Genomic_DNA"/>
</dbReference>